<feature type="region of interest" description="Disordered" evidence="1">
    <location>
        <begin position="93"/>
        <end position="124"/>
    </location>
</feature>
<feature type="compositionally biased region" description="Basic and acidic residues" evidence="1">
    <location>
        <begin position="93"/>
        <end position="103"/>
    </location>
</feature>
<evidence type="ECO:0008006" key="3">
    <source>
        <dbReference type="Google" id="ProtNLM"/>
    </source>
</evidence>
<dbReference type="EMBL" id="HBDX01008244">
    <property type="protein sequence ID" value="CAD8226339.1"/>
    <property type="molecule type" value="Transcribed_RNA"/>
</dbReference>
<gene>
    <name evidence="2" type="ORF">OLUC0939_LOCUS7080</name>
</gene>
<dbReference type="AlphaFoldDB" id="A0A7R9T651"/>
<organism evidence="2">
    <name type="scientific">Ostreococcus sp. 'lucimarinus'</name>
    <dbReference type="NCBI Taxonomy" id="242159"/>
    <lineage>
        <taxon>Eukaryota</taxon>
        <taxon>Viridiplantae</taxon>
        <taxon>Chlorophyta</taxon>
        <taxon>Mamiellophyceae</taxon>
        <taxon>Mamiellales</taxon>
        <taxon>Bathycoccaceae</taxon>
        <taxon>Ostreococcus</taxon>
    </lineage>
</organism>
<evidence type="ECO:0000256" key="1">
    <source>
        <dbReference type="SAM" id="MobiDB-lite"/>
    </source>
</evidence>
<evidence type="ECO:0000313" key="2">
    <source>
        <dbReference type="EMBL" id="CAD8226339.1"/>
    </source>
</evidence>
<dbReference type="InterPro" id="IPR036366">
    <property type="entry name" value="PGBDSf"/>
</dbReference>
<name>A0A7R9T651_9CHLO</name>
<proteinExistence type="predicted"/>
<accession>A0A7R9T651</accession>
<reference evidence="2" key="1">
    <citation type="submission" date="2021-01" db="EMBL/GenBank/DDBJ databases">
        <authorList>
            <person name="Corre E."/>
            <person name="Pelletier E."/>
            <person name="Niang G."/>
            <person name="Scheremetjew M."/>
            <person name="Finn R."/>
            <person name="Kale V."/>
            <person name="Holt S."/>
            <person name="Cochrane G."/>
            <person name="Meng A."/>
            <person name="Brown T."/>
            <person name="Cohen L."/>
        </authorList>
    </citation>
    <scope>NUCLEOTIDE SEQUENCE</scope>
    <source>
        <strain evidence="2">Clade-A-BCC118000</strain>
    </source>
</reference>
<dbReference type="SUPFAM" id="SSF47090">
    <property type="entry name" value="PGBD-like"/>
    <property type="match status" value="1"/>
</dbReference>
<dbReference type="Gene3D" id="1.10.101.10">
    <property type="entry name" value="PGBD-like superfamily/PGBD"/>
    <property type="match status" value="1"/>
</dbReference>
<feature type="region of interest" description="Disordered" evidence="1">
    <location>
        <begin position="245"/>
        <end position="286"/>
    </location>
</feature>
<sequence>MSARLTREFGIGDSGTDVSLAQRLLGRDARRAHGVCDRETTEALRAWQISRGLTPSGFFGASSRAQMAMEEERWRELGGGALLERLSREEEARARDASERANERAGGSGRTRGVVATSTTPREAPRVSRVARGALVLVVASAALGAAAHLRNRERFAAFVDSATAWTRESRAKVALDVAREFVGACGARARARWTEIAADFAERRRALVRAAATAISRVRSAAERVATNDALDAGAPLAEGHFDENGRWWESPLPASTPKAADARPRPAEPSPRGGASTARERAEQMRERWVNIRRQQVDVGADERRAIERVSKFLRDAE</sequence>
<protein>
    <recommendedName>
        <fullName evidence="3">Peptidoglycan binding-like domain-containing protein</fullName>
    </recommendedName>
</protein>
<dbReference type="InterPro" id="IPR036365">
    <property type="entry name" value="PGBD-like_sf"/>
</dbReference>